<dbReference type="PANTHER" id="PTHR30273">
    <property type="entry name" value="PERIPLASMIC SIGNAL SENSOR AND SIGMA FACTOR ACTIVATOR FECR-RELATED"/>
    <property type="match status" value="1"/>
</dbReference>
<reference evidence="4" key="1">
    <citation type="journal article" date="2019" name="Int. J. Syst. Evol. Microbiol.">
        <title>The Global Catalogue of Microorganisms (GCM) 10K type strain sequencing project: providing services to taxonomists for standard genome sequencing and annotation.</title>
        <authorList>
            <consortium name="The Broad Institute Genomics Platform"/>
            <consortium name="The Broad Institute Genome Sequencing Center for Infectious Disease"/>
            <person name="Wu L."/>
            <person name="Ma J."/>
        </authorList>
    </citation>
    <scope>NUCLEOTIDE SEQUENCE [LARGE SCALE GENOMIC DNA]</scope>
    <source>
        <strain evidence="4">CGMCC 1.8957</strain>
    </source>
</reference>
<dbReference type="EMBL" id="BNAQ01000001">
    <property type="protein sequence ID" value="GHH06801.1"/>
    <property type="molecule type" value="Genomic_DNA"/>
</dbReference>
<dbReference type="InterPro" id="IPR006860">
    <property type="entry name" value="FecR"/>
</dbReference>
<keyword evidence="1" id="KW-1133">Transmembrane helix</keyword>
<comment type="caution">
    <text evidence="3">The sequence shown here is derived from an EMBL/GenBank/DDBJ whole genome shotgun (WGS) entry which is preliminary data.</text>
</comment>
<keyword evidence="1" id="KW-0812">Transmembrane</keyword>
<evidence type="ECO:0000256" key="1">
    <source>
        <dbReference type="SAM" id="Phobius"/>
    </source>
</evidence>
<feature type="domain" description="FecR protein" evidence="2">
    <location>
        <begin position="107"/>
        <end position="190"/>
    </location>
</feature>
<accession>A0ABQ3L6A4</accession>
<dbReference type="Pfam" id="PF04773">
    <property type="entry name" value="FecR"/>
    <property type="match status" value="1"/>
</dbReference>
<keyword evidence="4" id="KW-1185">Reference proteome</keyword>
<evidence type="ECO:0000313" key="3">
    <source>
        <dbReference type="EMBL" id="GHH06801.1"/>
    </source>
</evidence>
<proteinExistence type="predicted"/>
<organism evidence="3 4">
    <name type="scientific">Sphingomonas glacialis</name>
    <dbReference type="NCBI Taxonomy" id="658225"/>
    <lineage>
        <taxon>Bacteria</taxon>
        <taxon>Pseudomonadati</taxon>
        <taxon>Pseudomonadota</taxon>
        <taxon>Alphaproteobacteria</taxon>
        <taxon>Sphingomonadales</taxon>
        <taxon>Sphingomonadaceae</taxon>
        <taxon>Sphingomonas</taxon>
    </lineage>
</organism>
<dbReference type="Proteomes" id="UP000652430">
    <property type="component" value="Unassembled WGS sequence"/>
</dbReference>
<dbReference type="RefSeq" id="WP_189674605.1">
    <property type="nucleotide sequence ID" value="NZ_BNAQ01000001.1"/>
</dbReference>
<protein>
    <submittedName>
        <fullName evidence="3">Sensor</fullName>
    </submittedName>
</protein>
<dbReference type="Gene3D" id="2.60.120.1440">
    <property type="match status" value="1"/>
</dbReference>
<evidence type="ECO:0000313" key="4">
    <source>
        <dbReference type="Proteomes" id="UP000652430"/>
    </source>
</evidence>
<evidence type="ECO:0000259" key="2">
    <source>
        <dbReference type="Pfam" id="PF04773"/>
    </source>
</evidence>
<keyword evidence="1" id="KW-0472">Membrane</keyword>
<name>A0ABQ3L6A4_9SPHN</name>
<dbReference type="PANTHER" id="PTHR30273:SF2">
    <property type="entry name" value="PROTEIN FECR"/>
    <property type="match status" value="1"/>
</dbReference>
<feature type="transmembrane region" description="Helical" evidence="1">
    <location>
        <begin position="76"/>
        <end position="94"/>
    </location>
</feature>
<dbReference type="PIRSF" id="PIRSF018266">
    <property type="entry name" value="FecR"/>
    <property type="match status" value="1"/>
</dbReference>
<sequence length="312" mass="32860">MNEDITERAAQWHAAQDADDMDWDGFAIWLEADPRHRAAFDRIALLDDDIVAQRATIVAHLAAPAPAQREPRRWRWAVVAGGAMAAALAVVVALPRPAADVAWQTDATSRTIALIDGSSATLAPHSRLVAQHGDQTLLALNGTAYFDVPHRADRTLSITAGRYRISDIGTRFDIAVDGATTRIAVAEGRIAVAEGHIAVAAAGLHTPVTLVQGRALLGQQGSVTLTSIAAESVGSWRGGQLVYADAPLALVASDITRYAGAETTVDPAIANLRFSGALKIGKGTQAADALATIIGLEARHAGAGVRLERRHH</sequence>
<dbReference type="InterPro" id="IPR012373">
    <property type="entry name" value="Ferrdict_sens_TM"/>
</dbReference>
<gene>
    <name evidence="3" type="ORF">GCM10008023_00110</name>
</gene>